<feature type="transmembrane region" description="Helical" evidence="7">
    <location>
        <begin position="149"/>
        <end position="175"/>
    </location>
</feature>
<evidence type="ECO:0000256" key="2">
    <source>
        <dbReference type="ARBA" id="ARBA00022692"/>
    </source>
</evidence>
<feature type="transmembrane region" description="Helical" evidence="7">
    <location>
        <begin position="36"/>
        <end position="57"/>
    </location>
</feature>
<gene>
    <name evidence="9" type="ORF">PGQ11_011812</name>
</gene>
<keyword evidence="2 7" id="KW-0812">Transmembrane</keyword>
<dbReference type="PANTHER" id="PTHR33048:SF124">
    <property type="entry name" value="INTEGRAL MEMBRANE PROTEIN"/>
    <property type="match status" value="1"/>
</dbReference>
<evidence type="ECO:0000256" key="5">
    <source>
        <dbReference type="ARBA" id="ARBA00038359"/>
    </source>
</evidence>
<feature type="compositionally biased region" description="Basic and acidic residues" evidence="6">
    <location>
        <begin position="399"/>
        <end position="422"/>
    </location>
</feature>
<dbReference type="Proteomes" id="UP001390339">
    <property type="component" value="Unassembled WGS sequence"/>
</dbReference>
<feature type="region of interest" description="Disordered" evidence="6">
    <location>
        <begin position="371"/>
        <end position="422"/>
    </location>
</feature>
<comment type="subcellular location">
    <subcellularLocation>
        <location evidence="1">Membrane</location>
        <topology evidence="1">Multi-pass membrane protein</topology>
    </subcellularLocation>
</comment>
<protein>
    <recommendedName>
        <fullName evidence="8">Rhodopsin domain-containing protein</fullName>
    </recommendedName>
</protein>
<feature type="transmembrane region" description="Helical" evidence="7">
    <location>
        <begin position="195"/>
        <end position="218"/>
    </location>
</feature>
<comment type="similarity">
    <text evidence="5">Belongs to the SAT4 family.</text>
</comment>
<feature type="compositionally biased region" description="Polar residues" evidence="6">
    <location>
        <begin position="384"/>
        <end position="393"/>
    </location>
</feature>
<evidence type="ECO:0000313" key="9">
    <source>
        <dbReference type="EMBL" id="KAK8855900.1"/>
    </source>
</evidence>
<feature type="transmembrane region" description="Helical" evidence="7">
    <location>
        <begin position="69"/>
        <end position="93"/>
    </location>
</feature>
<keyword evidence="10" id="KW-1185">Reference proteome</keyword>
<dbReference type="InterPro" id="IPR049326">
    <property type="entry name" value="Rhodopsin_dom_fungi"/>
</dbReference>
<evidence type="ECO:0000256" key="1">
    <source>
        <dbReference type="ARBA" id="ARBA00004141"/>
    </source>
</evidence>
<feature type="region of interest" description="Disordered" evidence="6">
    <location>
        <begin position="301"/>
        <end position="336"/>
    </location>
</feature>
<reference evidence="9 10" key="1">
    <citation type="journal article" date="2024" name="IMA Fungus">
        <title>Apiospora arundinis, a panoply of carbohydrate-active enzymes and secondary metabolites.</title>
        <authorList>
            <person name="Sorensen T."/>
            <person name="Petersen C."/>
            <person name="Muurmann A.T."/>
            <person name="Christiansen J.V."/>
            <person name="Brundto M.L."/>
            <person name="Overgaard C.K."/>
            <person name="Boysen A.T."/>
            <person name="Wollenberg R.D."/>
            <person name="Larsen T.O."/>
            <person name="Sorensen J.L."/>
            <person name="Nielsen K.L."/>
            <person name="Sondergaard T.E."/>
        </authorList>
    </citation>
    <scope>NUCLEOTIDE SEQUENCE [LARGE SCALE GENOMIC DNA]</scope>
    <source>
        <strain evidence="9 10">AAU 773</strain>
    </source>
</reference>
<proteinExistence type="inferred from homology"/>
<evidence type="ECO:0000256" key="4">
    <source>
        <dbReference type="ARBA" id="ARBA00023136"/>
    </source>
</evidence>
<feature type="transmembrane region" description="Helical" evidence="7">
    <location>
        <begin position="267"/>
        <end position="291"/>
    </location>
</feature>
<name>A0ABR2I0N6_9PEZI</name>
<dbReference type="Pfam" id="PF20684">
    <property type="entry name" value="Fung_rhodopsin"/>
    <property type="match status" value="1"/>
</dbReference>
<organism evidence="9 10">
    <name type="scientific">Apiospora arundinis</name>
    <dbReference type="NCBI Taxonomy" id="335852"/>
    <lineage>
        <taxon>Eukaryota</taxon>
        <taxon>Fungi</taxon>
        <taxon>Dikarya</taxon>
        <taxon>Ascomycota</taxon>
        <taxon>Pezizomycotina</taxon>
        <taxon>Sordariomycetes</taxon>
        <taxon>Xylariomycetidae</taxon>
        <taxon>Amphisphaeriales</taxon>
        <taxon>Apiosporaceae</taxon>
        <taxon>Apiospora</taxon>
    </lineage>
</organism>
<dbReference type="InterPro" id="IPR052337">
    <property type="entry name" value="SAT4-like"/>
</dbReference>
<evidence type="ECO:0000259" key="8">
    <source>
        <dbReference type="Pfam" id="PF20684"/>
    </source>
</evidence>
<evidence type="ECO:0000256" key="3">
    <source>
        <dbReference type="ARBA" id="ARBA00022989"/>
    </source>
</evidence>
<comment type="caution">
    <text evidence="9">The sequence shown here is derived from an EMBL/GenBank/DDBJ whole genome shotgun (WGS) entry which is preliminary data.</text>
</comment>
<keyword evidence="3 7" id="KW-1133">Transmembrane helix</keyword>
<dbReference type="EMBL" id="JAPCWZ010000007">
    <property type="protein sequence ID" value="KAK8855900.1"/>
    <property type="molecule type" value="Genomic_DNA"/>
</dbReference>
<feature type="domain" description="Rhodopsin" evidence="8">
    <location>
        <begin position="54"/>
        <end position="290"/>
    </location>
</feature>
<evidence type="ECO:0000256" key="6">
    <source>
        <dbReference type="SAM" id="MobiDB-lite"/>
    </source>
</evidence>
<evidence type="ECO:0000313" key="10">
    <source>
        <dbReference type="Proteomes" id="UP001390339"/>
    </source>
</evidence>
<feature type="transmembrane region" description="Helical" evidence="7">
    <location>
        <begin position="113"/>
        <end position="137"/>
    </location>
</feature>
<feature type="transmembrane region" description="Helical" evidence="7">
    <location>
        <begin position="230"/>
        <end position="255"/>
    </location>
</feature>
<keyword evidence="4 7" id="KW-0472">Membrane</keyword>
<accession>A0ABR2I0N6</accession>
<evidence type="ECO:0000256" key="7">
    <source>
        <dbReference type="SAM" id="Phobius"/>
    </source>
</evidence>
<dbReference type="PANTHER" id="PTHR33048">
    <property type="entry name" value="PTH11-LIKE INTEGRAL MEMBRANE PROTEIN (AFU_ORTHOLOGUE AFUA_5G11245)"/>
    <property type="match status" value="1"/>
</dbReference>
<sequence>MAFPIINGTEVLLPAPEGWTVNFTHPYRDDATKKDVFLAFGIEFPIATLFLAQRIYTSLFILRKWRIDDYLIVASYGFLVATQAMMLHLWSLGLVGLHAWEQSLDKTIYMSGVIHALTLTAILGTVLAKLVLCIFYYRLSPARWYRYGILFTGFLCIACFGSVWLAVMFACRPVSAAWNLRLFKGDNCISRPPWYLLQAVAGGVTDFLLMLHPIPTVLGLQMSKKHKAALLAWFGIGTITLVAAIMRLVSLLSMITSSDTPWTMANAMLWLVVESNLIVLCGCLPTFRVFVLHIRSKFRDNRTEGSRGSRGPSRNKGYRGVVGGGGSSSDRGSYKLRTFGQGSTRKEFDTIAEIEFGDQFRPANYQAQAQGGVKGAAVEETAGNDATASSSRGGQDGDAASHSENGSEVHVLKNTRTREAGV</sequence>